<dbReference type="AlphaFoldDB" id="A0A0L6Z802"/>
<evidence type="ECO:0000313" key="3">
    <source>
        <dbReference type="Proteomes" id="UP000037043"/>
    </source>
</evidence>
<dbReference type="RefSeq" id="WP_052221976.1">
    <property type="nucleotide sequence ID" value="NZ_LHUR01000028.1"/>
</dbReference>
<proteinExistence type="inferred from homology"/>
<dbReference type="Proteomes" id="UP000037043">
    <property type="component" value="Unassembled WGS sequence"/>
</dbReference>
<dbReference type="PATRIC" id="fig|1121318.3.peg.2486"/>
<evidence type="ECO:0000313" key="2">
    <source>
        <dbReference type="EMBL" id="KOA19089.1"/>
    </source>
</evidence>
<sequence length="390" mass="43204">MKQEIINHLSIIEEEIHKISKFLYEYPEESFNEHKAHSYLTNILKENNFTIQENFLDISTAFMAQYGEGHPKICYICEYDCSCKEGHILGSNLISSMSIGAAIGLSKVIPKTGGSVILLGCPGEFLGGTKVTMAKQGVFDDIDIILMAQPSFKTANCCSSPALLPIKITHGCDNYYCFEKNKKISTLDVSLYILNSINTILKAFPSTCSIDKISMHGKIVPNIAPDNIVTTFTIEAPNLDMAEEIRSKIIKVISAFDDFTGLSSKIELSEVPYDDFICSKTLCRILSHNLKEVGIIDIEEDSELNYGLSLGTVSHKVPSIRFLINISERNSIKYACKEFGEATLSSFAKEKVLNTTKALALTGLDLISQPNLISEARQELQNTIRKKTLG</sequence>
<dbReference type="PANTHER" id="PTHR30575">
    <property type="entry name" value="PEPTIDASE M20"/>
    <property type="match status" value="1"/>
</dbReference>
<keyword evidence="2" id="KW-0378">Hydrolase</keyword>
<dbReference type="STRING" id="36844.SAMN04488501_1198"/>
<accession>A0A0L6Z802</accession>
<dbReference type="GO" id="GO:0016805">
    <property type="term" value="F:dipeptidase activity"/>
    <property type="evidence" value="ECO:0007669"/>
    <property type="project" value="InterPro"/>
</dbReference>
<dbReference type="InterPro" id="IPR017144">
    <property type="entry name" value="Xaa-Arg_dipeptidase"/>
</dbReference>
<reference evidence="3" key="1">
    <citation type="submission" date="2015-08" db="EMBL/GenBank/DDBJ databases">
        <title>Genome sequence of the strict anaerobe Clostridium homopropionicum LuHBu1 (DSM 5847T).</title>
        <authorList>
            <person name="Poehlein A."/>
            <person name="Beck M."/>
            <person name="Schiel-Bengelsdorf B."/>
            <person name="Bengelsdorf F.R."/>
            <person name="Daniel R."/>
            <person name="Duerre P."/>
        </authorList>
    </citation>
    <scope>NUCLEOTIDE SEQUENCE [LARGE SCALE GENOMIC DNA]</scope>
    <source>
        <strain evidence="3">DSM 5847</strain>
    </source>
</reference>
<protein>
    <recommendedName>
        <fullName evidence="1">Peptidase M20 domain-containing protein 2</fullName>
    </recommendedName>
</protein>
<organism evidence="2 3">
    <name type="scientific">Clostridium homopropionicum DSM 5847</name>
    <dbReference type="NCBI Taxonomy" id="1121318"/>
    <lineage>
        <taxon>Bacteria</taxon>
        <taxon>Bacillati</taxon>
        <taxon>Bacillota</taxon>
        <taxon>Clostridia</taxon>
        <taxon>Eubacteriales</taxon>
        <taxon>Clostridiaceae</taxon>
        <taxon>Clostridium</taxon>
    </lineage>
</organism>
<name>A0A0L6Z802_9CLOT</name>
<evidence type="ECO:0000256" key="1">
    <source>
        <dbReference type="PIRNR" id="PIRNR037226"/>
    </source>
</evidence>
<dbReference type="Gene3D" id="3.30.70.360">
    <property type="match status" value="1"/>
</dbReference>
<dbReference type="EMBL" id="LHUR01000028">
    <property type="protein sequence ID" value="KOA19089.1"/>
    <property type="molecule type" value="Genomic_DNA"/>
</dbReference>
<dbReference type="GO" id="GO:0046657">
    <property type="term" value="P:folic acid catabolic process"/>
    <property type="evidence" value="ECO:0007669"/>
    <property type="project" value="TreeGrafter"/>
</dbReference>
<comment type="caution">
    <text evidence="2">The sequence shown here is derived from an EMBL/GenBank/DDBJ whole genome shotgun (WGS) entry which is preliminary data.</text>
</comment>
<dbReference type="GO" id="GO:0005737">
    <property type="term" value="C:cytoplasm"/>
    <property type="evidence" value="ECO:0007669"/>
    <property type="project" value="TreeGrafter"/>
</dbReference>
<keyword evidence="3" id="KW-1185">Reference proteome</keyword>
<dbReference type="SUPFAM" id="SSF53187">
    <property type="entry name" value="Zn-dependent exopeptidases"/>
    <property type="match status" value="1"/>
</dbReference>
<gene>
    <name evidence="2" type="primary">abgB</name>
    <name evidence="2" type="ORF">CLHOM_24700</name>
</gene>
<dbReference type="PANTHER" id="PTHR30575:SF0">
    <property type="entry name" value="XAA-ARG DIPEPTIDASE"/>
    <property type="match status" value="1"/>
</dbReference>
<comment type="similarity">
    <text evidence="1">Belongs to the peptidase M20A family.</text>
</comment>
<dbReference type="PIRSF" id="PIRSF037226">
    <property type="entry name" value="Amidohydrolase_ACY1L2_prd"/>
    <property type="match status" value="1"/>
</dbReference>
<dbReference type="Gene3D" id="3.40.630.10">
    <property type="entry name" value="Zn peptidases"/>
    <property type="match status" value="1"/>
</dbReference>
<dbReference type="InterPro" id="IPR052030">
    <property type="entry name" value="Peptidase_M20/M20A_hydrolases"/>
</dbReference>
<dbReference type="GO" id="GO:0071713">
    <property type="term" value="F:para-aminobenzoyl-glutamate hydrolase activity"/>
    <property type="evidence" value="ECO:0007669"/>
    <property type="project" value="TreeGrafter"/>
</dbReference>